<dbReference type="InterPro" id="IPR000269">
    <property type="entry name" value="Cu_amine_oxidase"/>
</dbReference>
<feature type="active site" description="Proton acceptor" evidence="6">
    <location>
        <position position="402"/>
    </location>
</feature>
<dbReference type="eggNOG" id="KOG1186">
    <property type="taxonomic scope" value="Eukaryota"/>
</dbReference>
<dbReference type="GO" id="GO:0009308">
    <property type="term" value="P:amine metabolic process"/>
    <property type="evidence" value="ECO:0007669"/>
    <property type="project" value="UniProtKB-UniRule"/>
</dbReference>
<dbReference type="Gene3D" id="3.10.450.40">
    <property type="match status" value="2"/>
</dbReference>
<dbReference type="GeneID" id="20225468"/>
<organism evidence="12">
    <name type="scientific">Aureococcus anophagefferens</name>
    <name type="common">Harmful bloom alga</name>
    <dbReference type="NCBI Taxonomy" id="44056"/>
    <lineage>
        <taxon>Eukaryota</taxon>
        <taxon>Sar</taxon>
        <taxon>Stramenopiles</taxon>
        <taxon>Ochrophyta</taxon>
        <taxon>Pelagophyceae</taxon>
        <taxon>Pelagomonadales</taxon>
        <taxon>Pelagomonadaceae</taxon>
        <taxon>Aureococcus</taxon>
    </lineage>
</organism>
<dbReference type="RefSeq" id="XP_009038977.1">
    <property type="nucleotide sequence ID" value="XM_009040729.1"/>
</dbReference>
<evidence type="ECO:0000256" key="8">
    <source>
        <dbReference type="RuleBase" id="RU000672"/>
    </source>
</evidence>
<sequence length="539" mass="58482">MKVAEGSLASGEAAAPAAAARRSTSRLTFALAAFAGAAASLATERGAWAWLRARDAAAAGASVRVGPSRAASALGELSAAEVRRVATWATTAKGFLAVRGGDDFESPWLSGPSAVELFAPPKQEALAYLDGRTDVAPPRYARITAAVPRESAAIEYKIGPLQSAEADWTMEELERVPFTKRPTEPGADLRLAGPLLEAALAALGAELLEATFGPVFPAFDTHDPREGAAAPMMQNDPLSPKGTRRDLYGYSWTPPKQKTRRNVEATWVHPMPLKLRVDSTEPDAADWTIVELGFCGRWFDSSAALKAAYPAGDASCGFSRATGDFLWEAPSRESPRQARRAVSQDHGVSWGNWSFAVFSRSSQGPALSDVRFAGERVLYELSLQDALAAYSGDRKDAFFYSDAAWSLSMLSASLEPGVDCPESATFVEATNWYAFEGRGGTAVADATKAFSFYPTCVFEWTEDHTIWRHMENSEKPTVRGLARKTLVVRSIATVGNYGEDRSRKRVIQRRFSVRRPRAIVPENGSTRRERSERSSLVQE</sequence>
<dbReference type="GO" id="GO:0048038">
    <property type="term" value="F:quinone binding"/>
    <property type="evidence" value="ECO:0007669"/>
    <property type="project" value="InterPro"/>
</dbReference>
<dbReference type="PRINTS" id="PR00766">
    <property type="entry name" value="CUDAOXIDASE"/>
</dbReference>
<dbReference type="InParanoid" id="F0YEW1"/>
<dbReference type="GO" id="GO:0005886">
    <property type="term" value="C:plasma membrane"/>
    <property type="evidence" value="ECO:0007669"/>
    <property type="project" value="TreeGrafter"/>
</dbReference>
<dbReference type="Gene3D" id="2.70.98.20">
    <property type="entry name" value="Copper amine oxidase, catalytic domain"/>
    <property type="match status" value="1"/>
</dbReference>
<dbReference type="GO" id="GO:0005507">
    <property type="term" value="F:copper ion binding"/>
    <property type="evidence" value="ECO:0007669"/>
    <property type="project" value="InterPro"/>
</dbReference>
<dbReference type="SUPFAM" id="SSF49998">
    <property type="entry name" value="Amine oxidase catalytic domain"/>
    <property type="match status" value="1"/>
</dbReference>
<dbReference type="Pfam" id="PF01179">
    <property type="entry name" value="Cu_amine_oxid"/>
    <property type="match status" value="1"/>
</dbReference>
<feature type="region of interest" description="Disordered" evidence="9">
    <location>
        <begin position="517"/>
        <end position="539"/>
    </location>
</feature>
<dbReference type="PANTHER" id="PTHR10638">
    <property type="entry name" value="COPPER AMINE OXIDASE"/>
    <property type="match status" value="1"/>
</dbReference>
<dbReference type="EC" id="1.4.3.-" evidence="8"/>
<evidence type="ECO:0000256" key="4">
    <source>
        <dbReference type="ARBA" id="ARBA00023002"/>
    </source>
</evidence>
<evidence type="ECO:0000256" key="2">
    <source>
        <dbReference type="ARBA" id="ARBA00022723"/>
    </source>
</evidence>
<comment type="similarity">
    <text evidence="1 8">Belongs to the copper/topaquinone oxidase family.</text>
</comment>
<dbReference type="SUPFAM" id="SSF54416">
    <property type="entry name" value="Amine oxidase N-terminal region"/>
    <property type="match status" value="2"/>
</dbReference>
<keyword evidence="12" id="KW-1185">Reference proteome</keyword>
<accession>F0YEW1</accession>
<evidence type="ECO:0000256" key="1">
    <source>
        <dbReference type="ARBA" id="ARBA00007983"/>
    </source>
</evidence>
<dbReference type="GO" id="GO:0008131">
    <property type="term" value="F:primary methylamine oxidase activity"/>
    <property type="evidence" value="ECO:0007669"/>
    <property type="project" value="InterPro"/>
</dbReference>
<dbReference type="EMBL" id="GL833135">
    <property type="protein sequence ID" value="EGB06404.1"/>
    <property type="molecule type" value="Genomic_DNA"/>
</dbReference>
<gene>
    <name evidence="11" type="ORF">AURANDRAFT_65704</name>
</gene>
<evidence type="ECO:0000256" key="7">
    <source>
        <dbReference type="PIRSR" id="PIRSR600269-51"/>
    </source>
</evidence>
<evidence type="ECO:0000256" key="3">
    <source>
        <dbReference type="ARBA" id="ARBA00022772"/>
    </source>
</evidence>
<dbReference type="InterPro" id="IPR036460">
    <property type="entry name" value="Cu_amine_oxidase_C_sf"/>
</dbReference>
<dbReference type="KEGG" id="aaf:AURANDRAFT_65704"/>
<comment type="cofactor">
    <cofactor evidence="8">
        <name>Cu cation</name>
        <dbReference type="ChEBI" id="CHEBI:23378"/>
    </cofactor>
    <text evidence="8">Contains 1 topaquinone per subunit.</text>
</comment>
<keyword evidence="2 8" id="KW-0479">Metal-binding</keyword>
<evidence type="ECO:0000259" key="10">
    <source>
        <dbReference type="Pfam" id="PF01179"/>
    </source>
</evidence>
<evidence type="ECO:0000256" key="5">
    <source>
        <dbReference type="ARBA" id="ARBA00023008"/>
    </source>
</evidence>
<feature type="region of interest" description="Disordered" evidence="9">
    <location>
        <begin position="231"/>
        <end position="253"/>
    </location>
</feature>
<protein>
    <recommendedName>
        <fullName evidence="8">Amine oxidase</fullName>
        <ecNumber evidence="8">1.4.3.-</ecNumber>
    </recommendedName>
</protein>
<reference evidence="11 12" key="1">
    <citation type="journal article" date="2011" name="Proc. Natl. Acad. Sci. U.S.A.">
        <title>Niche of harmful alga Aureococcus anophagefferens revealed through ecogenomics.</title>
        <authorList>
            <person name="Gobler C.J."/>
            <person name="Berry D.L."/>
            <person name="Dyhrman S.T."/>
            <person name="Wilhelm S.W."/>
            <person name="Salamov A."/>
            <person name="Lobanov A.V."/>
            <person name="Zhang Y."/>
            <person name="Collier J.L."/>
            <person name="Wurch L.L."/>
            <person name="Kustka A.B."/>
            <person name="Dill B.D."/>
            <person name="Shah M."/>
            <person name="VerBerkmoes N.C."/>
            <person name="Kuo A."/>
            <person name="Terry A."/>
            <person name="Pangilinan J."/>
            <person name="Lindquist E.A."/>
            <person name="Lucas S."/>
            <person name="Paulsen I.T."/>
            <person name="Hattenrath-Lehmann T.K."/>
            <person name="Talmage S.C."/>
            <person name="Walker E.A."/>
            <person name="Koch F."/>
            <person name="Burson A.M."/>
            <person name="Marcoval M.A."/>
            <person name="Tang Y.Z."/>
            <person name="Lecleir G.R."/>
            <person name="Coyne K.J."/>
            <person name="Berg G.M."/>
            <person name="Bertrand E.M."/>
            <person name="Saito M.A."/>
            <person name="Gladyshev V.N."/>
            <person name="Grigoriev I.V."/>
        </authorList>
    </citation>
    <scope>NUCLEOTIDE SEQUENCE [LARGE SCALE GENOMIC DNA]</scope>
    <source>
        <strain evidence="12">CCMP 1984</strain>
    </source>
</reference>
<evidence type="ECO:0000256" key="6">
    <source>
        <dbReference type="PIRSR" id="PIRSR600269-50"/>
    </source>
</evidence>
<evidence type="ECO:0000313" key="11">
    <source>
        <dbReference type="EMBL" id="EGB06404.1"/>
    </source>
</evidence>
<feature type="modified residue" description="2',4',5'-topaquinone" evidence="7">
    <location>
        <position position="497"/>
    </location>
</feature>
<comment type="PTM">
    <text evidence="7 8">Topaquinone (TPQ) is generated by copper-dependent autoxidation of a specific tyrosyl residue.</text>
</comment>
<feature type="active site" description="Schiff-base intermediate with substrate; via topaquinone" evidence="6">
    <location>
        <position position="497"/>
    </location>
</feature>
<evidence type="ECO:0000256" key="9">
    <source>
        <dbReference type="SAM" id="MobiDB-lite"/>
    </source>
</evidence>
<dbReference type="OrthoDB" id="5379943at2759"/>
<dbReference type="PANTHER" id="PTHR10638:SF20">
    <property type="entry name" value="AMINE OXIDASE"/>
    <property type="match status" value="1"/>
</dbReference>
<keyword evidence="4 8" id="KW-0560">Oxidoreductase</keyword>
<keyword evidence="5 8" id="KW-0186">Copper</keyword>
<dbReference type="InterPro" id="IPR015798">
    <property type="entry name" value="Cu_amine_oxidase_C"/>
</dbReference>
<evidence type="ECO:0000313" key="12">
    <source>
        <dbReference type="Proteomes" id="UP000002729"/>
    </source>
</evidence>
<feature type="domain" description="Copper amine oxidase catalytic" evidence="10">
    <location>
        <begin position="341"/>
        <end position="497"/>
    </location>
</feature>
<dbReference type="Proteomes" id="UP000002729">
    <property type="component" value="Unassembled WGS sequence"/>
</dbReference>
<proteinExistence type="inferred from homology"/>
<dbReference type="AlphaFoldDB" id="F0YEW1"/>
<keyword evidence="3 6" id="KW-0801">TPQ</keyword>
<dbReference type="InterPro" id="IPR016182">
    <property type="entry name" value="Cu_amine_oxidase_N-reg"/>
</dbReference>
<name>F0YEW1_AURAN</name>